<keyword evidence="8" id="KW-0175">Coiled coil</keyword>
<keyword evidence="7" id="KW-0998">Cell outer membrane</keyword>
<evidence type="ECO:0000256" key="3">
    <source>
        <dbReference type="ARBA" id="ARBA00022448"/>
    </source>
</evidence>
<dbReference type="Gene3D" id="1.20.1600.10">
    <property type="entry name" value="Outer membrane efflux proteins (OEP)"/>
    <property type="match status" value="1"/>
</dbReference>
<accession>A0A9X2RED4</accession>
<dbReference type="SUPFAM" id="SSF56954">
    <property type="entry name" value="Outer membrane efflux proteins (OEP)"/>
    <property type="match status" value="1"/>
</dbReference>
<evidence type="ECO:0000256" key="1">
    <source>
        <dbReference type="ARBA" id="ARBA00004442"/>
    </source>
</evidence>
<feature type="coiled-coil region" evidence="8">
    <location>
        <begin position="332"/>
        <end position="359"/>
    </location>
</feature>
<dbReference type="PANTHER" id="PTHR30026">
    <property type="entry name" value="OUTER MEMBRANE PROTEIN TOLC"/>
    <property type="match status" value="1"/>
</dbReference>
<dbReference type="Proteomes" id="UP001139125">
    <property type="component" value="Unassembled WGS sequence"/>
</dbReference>
<dbReference type="GO" id="GO:0015288">
    <property type="term" value="F:porin activity"/>
    <property type="evidence" value="ECO:0007669"/>
    <property type="project" value="TreeGrafter"/>
</dbReference>
<evidence type="ECO:0000256" key="5">
    <source>
        <dbReference type="ARBA" id="ARBA00022692"/>
    </source>
</evidence>
<comment type="subcellular location">
    <subcellularLocation>
        <location evidence="1">Cell outer membrane</location>
    </subcellularLocation>
</comment>
<keyword evidence="6" id="KW-0472">Membrane</keyword>
<evidence type="ECO:0000256" key="2">
    <source>
        <dbReference type="ARBA" id="ARBA00007613"/>
    </source>
</evidence>
<keyword evidence="4" id="KW-1134">Transmembrane beta strand</keyword>
<evidence type="ECO:0000256" key="6">
    <source>
        <dbReference type="ARBA" id="ARBA00023136"/>
    </source>
</evidence>
<keyword evidence="5" id="KW-0812">Transmembrane</keyword>
<dbReference type="GO" id="GO:0009279">
    <property type="term" value="C:cell outer membrane"/>
    <property type="evidence" value="ECO:0007669"/>
    <property type="project" value="UniProtKB-SubCell"/>
</dbReference>
<dbReference type="RefSeq" id="WP_255134815.1">
    <property type="nucleotide sequence ID" value="NZ_JANDBC010000002.1"/>
</dbReference>
<gene>
    <name evidence="9" type="ORF">NM125_10175</name>
</gene>
<dbReference type="AlphaFoldDB" id="A0A9X2RED4"/>
<comment type="similarity">
    <text evidence="2">Belongs to the outer membrane factor (OMF) (TC 1.B.17) family.</text>
</comment>
<keyword evidence="10" id="KW-1185">Reference proteome</keyword>
<reference evidence="9" key="1">
    <citation type="submission" date="2022-06" db="EMBL/GenBank/DDBJ databases">
        <title>Gracilimonas sp. CAU 1638 isolated from sea sediment.</title>
        <authorList>
            <person name="Kim W."/>
        </authorList>
    </citation>
    <scope>NUCLEOTIDE SEQUENCE</scope>
    <source>
        <strain evidence="9">CAU 1638</strain>
    </source>
</reference>
<dbReference type="EMBL" id="JANDBC010000002">
    <property type="protein sequence ID" value="MCP9291941.1"/>
    <property type="molecule type" value="Genomic_DNA"/>
</dbReference>
<keyword evidence="3" id="KW-0813">Transport</keyword>
<evidence type="ECO:0000256" key="7">
    <source>
        <dbReference type="ARBA" id="ARBA00023237"/>
    </source>
</evidence>
<dbReference type="InterPro" id="IPR051906">
    <property type="entry name" value="TolC-like"/>
</dbReference>
<evidence type="ECO:0000313" key="10">
    <source>
        <dbReference type="Proteomes" id="UP001139125"/>
    </source>
</evidence>
<dbReference type="PANTHER" id="PTHR30026:SF20">
    <property type="entry name" value="OUTER MEMBRANE PROTEIN TOLC"/>
    <property type="match status" value="1"/>
</dbReference>
<evidence type="ECO:0000313" key="9">
    <source>
        <dbReference type="EMBL" id="MCP9291941.1"/>
    </source>
</evidence>
<evidence type="ECO:0000256" key="4">
    <source>
        <dbReference type="ARBA" id="ARBA00022452"/>
    </source>
</evidence>
<dbReference type="Pfam" id="PF02321">
    <property type="entry name" value="OEP"/>
    <property type="match status" value="1"/>
</dbReference>
<organism evidence="9 10">
    <name type="scientific">Gracilimonas sediminicola</name>
    <dbReference type="NCBI Taxonomy" id="2952158"/>
    <lineage>
        <taxon>Bacteria</taxon>
        <taxon>Pseudomonadati</taxon>
        <taxon>Balneolota</taxon>
        <taxon>Balneolia</taxon>
        <taxon>Balneolales</taxon>
        <taxon>Balneolaceae</taxon>
        <taxon>Gracilimonas</taxon>
    </lineage>
</organism>
<name>A0A9X2RED4_9BACT</name>
<evidence type="ECO:0000256" key="8">
    <source>
        <dbReference type="SAM" id="Coils"/>
    </source>
</evidence>
<protein>
    <submittedName>
        <fullName evidence="9">TolC family protein</fullName>
    </submittedName>
</protein>
<dbReference type="GO" id="GO:0015562">
    <property type="term" value="F:efflux transmembrane transporter activity"/>
    <property type="evidence" value="ECO:0007669"/>
    <property type="project" value="InterPro"/>
</dbReference>
<proteinExistence type="inferred from homology"/>
<comment type="caution">
    <text evidence="9">The sequence shown here is derived from an EMBL/GenBank/DDBJ whole genome shotgun (WGS) entry which is preliminary data.</text>
</comment>
<dbReference type="GO" id="GO:1990281">
    <property type="term" value="C:efflux pump complex"/>
    <property type="evidence" value="ECO:0007669"/>
    <property type="project" value="TreeGrafter"/>
</dbReference>
<sequence>MNTFLASLLIFTFVNQSAPSDSVPLNYCYQQAEEYYPAAKNVALQEKITELNIRIANTGYYPQLSVNGRASYQSEVTEFGLPGGGPPPVSKDQYEASIQLSQNIYNGGVTAIRKDLERTQGMQEVLSTKVELQQVRAQIDQVYFGILLSQQQMEATKLMISELDERLESVRSKVENGVLLKSQQLILEAGLIKAKQDSASIMANIKSGYLVLGELIGEKLNPSTKLTLPDPVSEGVMTDLARPEMALFENSVKALEQQKKLAQTGKIPRISAFGTAAFGRPGLNFLNNDFHDYYMVGLRLNWNLMDFLNADEQNEVLNIRQKTIRQNEQSFTLQLQTQLSRIEERIKAIEENITRDKEIIEIREQVVAESSNQLENGVITATEYITELTNANRARLSLLTNEIKLVQARAEYRTALGLNLE</sequence>
<dbReference type="InterPro" id="IPR003423">
    <property type="entry name" value="OMP_efflux"/>
</dbReference>